<dbReference type="Pfam" id="PF09685">
    <property type="entry name" value="MamF_MmsF"/>
    <property type="match status" value="1"/>
</dbReference>
<proteinExistence type="predicted"/>
<reference evidence="6 7" key="1">
    <citation type="journal article" date="2016" name="Nat. Commun.">
        <title>Thousands of microbial genomes shed light on interconnected biogeochemical processes in an aquifer system.</title>
        <authorList>
            <person name="Anantharaman K."/>
            <person name="Brown C.T."/>
            <person name="Hug L.A."/>
            <person name="Sharon I."/>
            <person name="Castelle C.J."/>
            <person name="Probst A.J."/>
            <person name="Thomas B.C."/>
            <person name="Singh A."/>
            <person name="Wilkins M.J."/>
            <person name="Karaoz U."/>
            <person name="Brodie E.L."/>
            <person name="Williams K.H."/>
            <person name="Hubbard S.S."/>
            <person name="Banfield J.F."/>
        </authorList>
    </citation>
    <scope>NUCLEOTIDE SEQUENCE [LARGE SCALE GENOMIC DNA]</scope>
</reference>
<evidence type="ECO:0000256" key="1">
    <source>
        <dbReference type="ARBA" id="ARBA00004141"/>
    </source>
</evidence>
<name>A0A1F5G0J8_9BACT</name>
<dbReference type="AlphaFoldDB" id="A0A1F5G0J8"/>
<evidence type="ECO:0000256" key="2">
    <source>
        <dbReference type="ARBA" id="ARBA00022692"/>
    </source>
</evidence>
<protein>
    <recommendedName>
        <fullName evidence="8">DUF4870 domain-containing protein</fullName>
    </recommendedName>
</protein>
<organism evidence="6 7">
    <name type="scientific">Candidatus Curtissbacteria bacterium RIFCSPHIGHO2_01_FULL_41_13</name>
    <dbReference type="NCBI Taxonomy" id="1797745"/>
    <lineage>
        <taxon>Bacteria</taxon>
        <taxon>Candidatus Curtissiibacteriota</taxon>
    </lineage>
</organism>
<dbReference type="EMBL" id="MFBA01000028">
    <property type="protein sequence ID" value="OGD85400.1"/>
    <property type="molecule type" value="Genomic_DNA"/>
</dbReference>
<dbReference type="PANTHER" id="PTHR36460:SF1">
    <property type="entry name" value="UPF0132 DOMAIN PROTEIN (AFU_ORTHOLOGUE AFUA_3G10255)"/>
    <property type="match status" value="1"/>
</dbReference>
<accession>A0A1F5G0J8</accession>
<feature type="transmembrane region" description="Helical" evidence="5">
    <location>
        <begin position="66"/>
        <end position="85"/>
    </location>
</feature>
<evidence type="ECO:0000256" key="5">
    <source>
        <dbReference type="SAM" id="Phobius"/>
    </source>
</evidence>
<evidence type="ECO:0000313" key="7">
    <source>
        <dbReference type="Proteomes" id="UP000177069"/>
    </source>
</evidence>
<dbReference type="InterPro" id="IPR019109">
    <property type="entry name" value="MamF_MmsF"/>
</dbReference>
<comment type="subcellular location">
    <subcellularLocation>
        <location evidence="1">Membrane</location>
        <topology evidence="1">Multi-pass membrane protein</topology>
    </subcellularLocation>
</comment>
<evidence type="ECO:0000313" key="6">
    <source>
        <dbReference type="EMBL" id="OGD85400.1"/>
    </source>
</evidence>
<dbReference type="Proteomes" id="UP000177069">
    <property type="component" value="Unassembled WGS sequence"/>
</dbReference>
<keyword evidence="2 5" id="KW-0812">Transmembrane</keyword>
<feature type="transmembrane region" description="Helical" evidence="5">
    <location>
        <begin position="12"/>
        <end position="28"/>
    </location>
</feature>
<evidence type="ECO:0008006" key="8">
    <source>
        <dbReference type="Google" id="ProtNLM"/>
    </source>
</evidence>
<comment type="caution">
    <text evidence="6">The sequence shown here is derived from an EMBL/GenBank/DDBJ whole genome shotgun (WGS) entry which is preliminary data.</text>
</comment>
<gene>
    <name evidence="6" type="ORF">A2696_03095</name>
</gene>
<evidence type="ECO:0000256" key="3">
    <source>
        <dbReference type="ARBA" id="ARBA00022989"/>
    </source>
</evidence>
<dbReference type="GO" id="GO:0016020">
    <property type="term" value="C:membrane"/>
    <property type="evidence" value="ECO:0007669"/>
    <property type="project" value="UniProtKB-SubCell"/>
</dbReference>
<sequence>MLGDPNRNLVAALSYLLGFVTGVVILLVEKDDKYIRFHATQSIIVFGGLFIINIVLGLILPGILTTIINTVIFIVFVIIWIISMIKAYQGQVFKWPIAGKLAEKRIA</sequence>
<dbReference type="PANTHER" id="PTHR36460">
    <property type="entry name" value="UPF0132 DOMAIN PROTEIN (AFU_ORTHOLOGUE AFUA_3G10255)"/>
    <property type="match status" value="1"/>
</dbReference>
<keyword evidence="3 5" id="KW-1133">Transmembrane helix</keyword>
<keyword evidence="4 5" id="KW-0472">Membrane</keyword>
<evidence type="ECO:0000256" key="4">
    <source>
        <dbReference type="ARBA" id="ARBA00023136"/>
    </source>
</evidence>
<feature type="transmembrane region" description="Helical" evidence="5">
    <location>
        <begin position="40"/>
        <end position="60"/>
    </location>
</feature>